<dbReference type="PANTHER" id="PTHR45288:SF2">
    <property type="entry name" value="THIOREDOXIN FAMILY PROTEIN"/>
    <property type="match status" value="1"/>
</dbReference>
<evidence type="ECO:0000313" key="2">
    <source>
        <dbReference type="EMBL" id="BET25475.1"/>
    </source>
</evidence>
<dbReference type="PANTHER" id="PTHR45288">
    <property type="entry name" value="THIOREDOXIN FAMILY PROTEIN"/>
    <property type="match status" value="1"/>
</dbReference>
<dbReference type="Pfam" id="PF13417">
    <property type="entry name" value="GST_N_3"/>
    <property type="match status" value="2"/>
</dbReference>
<evidence type="ECO:0000313" key="3">
    <source>
        <dbReference type="Proteomes" id="UP001329151"/>
    </source>
</evidence>
<feature type="domain" description="GST N-terminal" evidence="1">
    <location>
        <begin position="34"/>
        <end position="116"/>
    </location>
</feature>
<keyword evidence="3" id="KW-1185">Reference proteome</keyword>
<organism evidence="2 3">
    <name type="scientific">Limnobacter thiooxidans</name>
    <dbReference type="NCBI Taxonomy" id="131080"/>
    <lineage>
        <taxon>Bacteria</taxon>
        <taxon>Pseudomonadati</taxon>
        <taxon>Pseudomonadota</taxon>
        <taxon>Betaproteobacteria</taxon>
        <taxon>Burkholderiales</taxon>
        <taxon>Burkholderiaceae</taxon>
        <taxon>Limnobacter</taxon>
    </lineage>
</organism>
<proteinExistence type="predicted"/>
<dbReference type="RefSeq" id="WP_130558812.1">
    <property type="nucleotide sequence ID" value="NZ_AP028947.1"/>
</dbReference>
<accession>A0AA86J622</accession>
<evidence type="ECO:0000259" key="1">
    <source>
        <dbReference type="PROSITE" id="PS50404"/>
    </source>
</evidence>
<protein>
    <submittedName>
        <fullName evidence="2">Glutathione S-transferase N-terminal domain-containing protein</fullName>
    </submittedName>
</protein>
<dbReference type="PROSITE" id="PS50404">
    <property type="entry name" value="GST_NTER"/>
    <property type="match status" value="2"/>
</dbReference>
<dbReference type="Proteomes" id="UP001329151">
    <property type="component" value="Chromosome"/>
</dbReference>
<dbReference type="SFLD" id="SFLDG01181">
    <property type="entry name" value="SUF2"/>
    <property type="match status" value="1"/>
</dbReference>
<dbReference type="SFLD" id="SFLDS00019">
    <property type="entry name" value="Glutathione_Transferase_(cytos"/>
    <property type="match status" value="1"/>
</dbReference>
<dbReference type="Gene3D" id="3.40.30.10">
    <property type="entry name" value="Glutaredoxin"/>
    <property type="match status" value="2"/>
</dbReference>
<dbReference type="InterPro" id="IPR004045">
    <property type="entry name" value="Glutathione_S-Trfase_N"/>
</dbReference>
<dbReference type="InterPro" id="IPR036249">
    <property type="entry name" value="Thioredoxin-like_sf"/>
</dbReference>
<sequence>MNTNIDAIFNLLAGTARGWRGTGVTARARKTPEKPLKLYDIEISPYCRLVREALSEMDLDVIILPCPVGSKRFRDEARALLPGTKFPMLVDDNTGVVMNESANIIDYLAKTYDSKLKSQQGVGRKVAVGSSVLASLFQYRIGGFQGMKARPAKVPAEPLVLYSFEASPYSKPVRARLCELEIPYLLKNTPKGKMTDLGPAVFRDKLFKGPKATTRNRAWLAENTGHVQVPYLIDPNTGVAMYESNDILRYLDSTYGA</sequence>
<dbReference type="SFLD" id="SFLDG01202">
    <property type="entry name" value="SUF2.2"/>
    <property type="match status" value="1"/>
</dbReference>
<dbReference type="InterPro" id="IPR040079">
    <property type="entry name" value="Glutathione_S-Trfase"/>
</dbReference>
<name>A0AA86J622_9BURK</name>
<dbReference type="SUPFAM" id="SSF52833">
    <property type="entry name" value="Thioredoxin-like"/>
    <property type="match status" value="2"/>
</dbReference>
<feature type="domain" description="GST N-terminal" evidence="1">
    <location>
        <begin position="157"/>
        <end position="257"/>
    </location>
</feature>
<reference evidence="2 3" key="1">
    <citation type="submission" date="2023-10" db="EMBL/GenBank/DDBJ databases">
        <title>Complete Genome Sequence of Limnobacter thiooxidans CS-K2T, Isolated from freshwater lake sediments in Bavaria, Germany.</title>
        <authorList>
            <person name="Naruki M."/>
            <person name="Watanabe A."/>
            <person name="Warashina T."/>
            <person name="Morita T."/>
            <person name="Arakawa K."/>
        </authorList>
    </citation>
    <scope>NUCLEOTIDE SEQUENCE [LARGE SCALE GENOMIC DNA]</scope>
    <source>
        <strain evidence="2 3">CS-K2</strain>
    </source>
</reference>
<gene>
    <name evidence="2" type="ORF">RGQ30_09760</name>
</gene>
<dbReference type="EMBL" id="AP028947">
    <property type="protein sequence ID" value="BET25475.1"/>
    <property type="molecule type" value="Genomic_DNA"/>
</dbReference>
<dbReference type="KEGG" id="lto:RGQ30_09760"/>
<dbReference type="AlphaFoldDB" id="A0AA86J622"/>